<gene>
    <name evidence="6" type="ORF">O1D97_00215</name>
</gene>
<dbReference type="PANTHER" id="PTHR30118">
    <property type="entry name" value="HTH-TYPE TRANSCRIPTIONAL REGULATOR LEUO-RELATED"/>
    <property type="match status" value="1"/>
</dbReference>
<dbReference type="InterPro" id="IPR005119">
    <property type="entry name" value="LysR_subst-bd"/>
</dbReference>
<accession>A0ABT4JP05</accession>
<dbReference type="Proteomes" id="UP001149719">
    <property type="component" value="Unassembled WGS sequence"/>
</dbReference>
<keyword evidence="4" id="KW-0804">Transcription</keyword>
<keyword evidence="3" id="KW-0238">DNA-binding</keyword>
<evidence type="ECO:0000256" key="3">
    <source>
        <dbReference type="ARBA" id="ARBA00023125"/>
    </source>
</evidence>
<dbReference type="Gene3D" id="3.40.190.10">
    <property type="entry name" value="Periplasmic binding protein-like II"/>
    <property type="match status" value="2"/>
</dbReference>
<dbReference type="SUPFAM" id="SSF53850">
    <property type="entry name" value="Periplasmic binding protein-like II"/>
    <property type="match status" value="1"/>
</dbReference>
<dbReference type="PANTHER" id="PTHR30118:SF15">
    <property type="entry name" value="TRANSCRIPTIONAL REGULATORY PROTEIN"/>
    <property type="match status" value="1"/>
</dbReference>
<evidence type="ECO:0000256" key="2">
    <source>
        <dbReference type="ARBA" id="ARBA00023015"/>
    </source>
</evidence>
<keyword evidence="7" id="KW-1185">Reference proteome</keyword>
<dbReference type="PROSITE" id="PS50931">
    <property type="entry name" value="HTH_LYSR"/>
    <property type="match status" value="1"/>
</dbReference>
<comment type="similarity">
    <text evidence="1">Belongs to the LysR transcriptional regulatory family.</text>
</comment>
<evidence type="ECO:0000313" key="7">
    <source>
        <dbReference type="Proteomes" id="UP001149719"/>
    </source>
</evidence>
<name>A0ABT4JP05_9GAMM</name>
<dbReference type="RefSeq" id="WP_269121741.1">
    <property type="nucleotide sequence ID" value="NZ_JAPUBN010000001.1"/>
</dbReference>
<dbReference type="InterPro" id="IPR036388">
    <property type="entry name" value="WH-like_DNA-bd_sf"/>
</dbReference>
<dbReference type="Gene3D" id="1.10.10.10">
    <property type="entry name" value="Winged helix-like DNA-binding domain superfamily/Winged helix DNA-binding domain"/>
    <property type="match status" value="1"/>
</dbReference>
<evidence type="ECO:0000256" key="4">
    <source>
        <dbReference type="ARBA" id="ARBA00023163"/>
    </source>
</evidence>
<dbReference type="Pfam" id="PF00126">
    <property type="entry name" value="HTH_1"/>
    <property type="match status" value="1"/>
</dbReference>
<organism evidence="6 7">
    <name type="scientific">Marinomonas phaeophyticola</name>
    <dbReference type="NCBI Taxonomy" id="3004091"/>
    <lineage>
        <taxon>Bacteria</taxon>
        <taxon>Pseudomonadati</taxon>
        <taxon>Pseudomonadota</taxon>
        <taxon>Gammaproteobacteria</taxon>
        <taxon>Oceanospirillales</taxon>
        <taxon>Oceanospirillaceae</taxon>
        <taxon>Marinomonas</taxon>
    </lineage>
</organism>
<sequence>MLRNTNLNLLRSLHILLEECHVTKAAARLHISQSAVSRQLAQLRDLCQDPLLVRNGNQLIPTAKAVMLKTRLDSLLGEFDELLTDVPFEPKGYQGEIVFASSDYVAQYLFPDIAQYLTQQSPKLDISFQLWKPDLINMLHESGIHLASSMLTQKPDNVSSIYLGSDIPVCVMASHHTLAEQDQITVQDIVKYTHIKVTGGADKDSSVDRQLADKGYSRRITLKVPFFSTAMNLLTNSDRLIILPEHIAMNLARHWDIKTHVLPFETQEQKYWLFWHPKFDNEPAHKYFRYEIARILSTSKYGV</sequence>
<keyword evidence="2" id="KW-0805">Transcription regulation</keyword>
<dbReference type="SUPFAM" id="SSF46785">
    <property type="entry name" value="Winged helix' DNA-binding domain"/>
    <property type="match status" value="1"/>
</dbReference>
<reference evidence="6" key="1">
    <citation type="submission" date="2022-12" db="EMBL/GenBank/DDBJ databases">
        <title>Marinomonas 15G1-11 sp. nov, isolated from marine algae.</title>
        <authorList>
            <person name="Butt M."/>
            <person name="Choi D.G."/>
            <person name="Kim J.M."/>
            <person name="Lee J.K."/>
            <person name="Baek J.H."/>
            <person name="Jeon C.O."/>
        </authorList>
    </citation>
    <scope>NUCLEOTIDE SEQUENCE</scope>
    <source>
        <strain evidence="6">15G1-11</strain>
    </source>
</reference>
<dbReference type="InterPro" id="IPR036390">
    <property type="entry name" value="WH_DNA-bd_sf"/>
</dbReference>
<evidence type="ECO:0000256" key="1">
    <source>
        <dbReference type="ARBA" id="ARBA00009437"/>
    </source>
</evidence>
<dbReference type="InterPro" id="IPR000847">
    <property type="entry name" value="LysR_HTH_N"/>
</dbReference>
<dbReference type="Pfam" id="PF03466">
    <property type="entry name" value="LysR_substrate"/>
    <property type="match status" value="1"/>
</dbReference>
<proteinExistence type="inferred from homology"/>
<dbReference type="CDD" id="cd08417">
    <property type="entry name" value="PBP2_Nitroaromatics_like"/>
    <property type="match status" value="1"/>
</dbReference>
<feature type="domain" description="HTH lysR-type" evidence="5">
    <location>
        <begin position="5"/>
        <end position="62"/>
    </location>
</feature>
<evidence type="ECO:0000313" key="6">
    <source>
        <dbReference type="EMBL" id="MCZ2720102.1"/>
    </source>
</evidence>
<dbReference type="InterPro" id="IPR050389">
    <property type="entry name" value="LysR-type_TF"/>
</dbReference>
<evidence type="ECO:0000259" key="5">
    <source>
        <dbReference type="PROSITE" id="PS50931"/>
    </source>
</evidence>
<protein>
    <submittedName>
        <fullName evidence="6">LysR family transcriptional regulator</fullName>
    </submittedName>
</protein>
<dbReference type="EMBL" id="JAPUBN010000001">
    <property type="protein sequence ID" value="MCZ2720102.1"/>
    <property type="molecule type" value="Genomic_DNA"/>
</dbReference>
<dbReference type="InterPro" id="IPR037402">
    <property type="entry name" value="YidZ_PBP2"/>
</dbReference>
<comment type="caution">
    <text evidence="6">The sequence shown here is derived from an EMBL/GenBank/DDBJ whole genome shotgun (WGS) entry which is preliminary data.</text>
</comment>
<dbReference type="PRINTS" id="PR00039">
    <property type="entry name" value="HTHLYSR"/>
</dbReference>